<evidence type="ECO:0000259" key="1">
    <source>
        <dbReference type="Pfam" id="PF20500"/>
    </source>
</evidence>
<gene>
    <name evidence="2" type="ORF">GOODEAATRI_010270</name>
</gene>
<evidence type="ECO:0000313" key="3">
    <source>
        <dbReference type="Proteomes" id="UP001476798"/>
    </source>
</evidence>
<protein>
    <recommendedName>
        <fullName evidence="1">DNA-PKcs N-terminal domain-containing protein</fullName>
    </recommendedName>
</protein>
<dbReference type="Pfam" id="PF20500">
    <property type="entry name" value="DNA-PKcs_N"/>
    <property type="match status" value="2"/>
</dbReference>
<dbReference type="SUPFAM" id="SSF48371">
    <property type="entry name" value="ARM repeat"/>
    <property type="match status" value="1"/>
</dbReference>
<feature type="domain" description="DNA-PKcs N-terminal" evidence="1">
    <location>
        <begin position="79"/>
        <end position="154"/>
    </location>
</feature>
<feature type="domain" description="DNA-PKcs N-terminal" evidence="1">
    <location>
        <begin position="166"/>
        <end position="258"/>
    </location>
</feature>
<keyword evidence="3" id="KW-1185">Reference proteome</keyword>
<proteinExistence type="predicted"/>
<evidence type="ECO:0000313" key="2">
    <source>
        <dbReference type="EMBL" id="MEQ2187980.1"/>
    </source>
</evidence>
<dbReference type="EMBL" id="JAHRIO010090557">
    <property type="protein sequence ID" value="MEQ2187980.1"/>
    <property type="molecule type" value="Genomic_DNA"/>
</dbReference>
<dbReference type="Proteomes" id="UP001476798">
    <property type="component" value="Unassembled WGS sequence"/>
</dbReference>
<sequence>LKQCGPLSSLFHLGPVTGAMSSQSSPASGIQGLLLRLHESLSDEDSRSAALKCHDTASLLFSKDYGLLSFLRKALALDEVLQTTKASSVAAEFKIGDIFEKFYSELCQRSKLADSVLGKIYELLGVLGEVHPSEMVNNSDKLYRVYLGELKEQVGFYRFQVPAINLFSSCLMDHYRDLFETMCKLCGHINGEMKKTSYSALEAFLKQVALLVADNIEEHKSKLKFFMQKFCGIIKTMDSTYKELSIAIRGYGFFAAVC</sequence>
<feature type="non-terminal residue" evidence="2">
    <location>
        <position position="1"/>
    </location>
</feature>
<organism evidence="2 3">
    <name type="scientific">Goodea atripinnis</name>
    <dbReference type="NCBI Taxonomy" id="208336"/>
    <lineage>
        <taxon>Eukaryota</taxon>
        <taxon>Metazoa</taxon>
        <taxon>Chordata</taxon>
        <taxon>Craniata</taxon>
        <taxon>Vertebrata</taxon>
        <taxon>Euteleostomi</taxon>
        <taxon>Actinopterygii</taxon>
        <taxon>Neopterygii</taxon>
        <taxon>Teleostei</taxon>
        <taxon>Neoteleostei</taxon>
        <taxon>Acanthomorphata</taxon>
        <taxon>Ovalentaria</taxon>
        <taxon>Atherinomorphae</taxon>
        <taxon>Cyprinodontiformes</taxon>
        <taxon>Goodeidae</taxon>
        <taxon>Goodea</taxon>
    </lineage>
</organism>
<accession>A0ABV0PWT7</accession>
<comment type="caution">
    <text evidence="2">The sequence shown here is derived from an EMBL/GenBank/DDBJ whole genome shotgun (WGS) entry which is preliminary data.</text>
</comment>
<name>A0ABV0PWT7_9TELE</name>
<dbReference type="InterPro" id="IPR016024">
    <property type="entry name" value="ARM-type_fold"/>
</dbReference>
<reference evidence="2 3" key="1">
    <citation type="submission" date="2021-06" db="EMBL/GenBank/DDBJ databases">
        <authorList>
            <person name="Palmer J.M."/>
        </authorList>
    </citation>
    <scope>NUCLEOTIDE SEQUENCE [LARGE SCALE GENOMIC DNA]</scope>
    <source>
        <strain evidence="2 3">GA_2019</strain>
        <tissue evidence="2">Muscle</tissue>
    </source>
</reference>
<dbReference type="InterPro" id="IPR046804">
    <property type="entry name" value="DNA-PKcs_N"/>
</dbReference>